<keyword evidence="2" id="KW-1185">Reference proteome</keyword>
<evidence type="ECO:0000313" key="1">
    <source>
        <dbReference type="EMBL" id="SFE28909.1"/>
    </source>
</evidence>
<evidence type="ECO:0000313" key="2">
    <source>
        <dbReference type="Proteomes" id="UP000199517"/>
    </source>
</evidence>
<dbReference type="AlphaFoldDB" id="A0A1I1ZB46"/>
<accession>A0A1I1ZB46</accession>
<dbReference type="EMBL" id="FOMQ01000025">
    <property type="protein sequence ID" value="SFE28909.1"/>
    <property type="molecule type" value="Genomic_DNA"/>
</dbReference>
<reference evidence="2" key="1">
    <citation type="submission" date="2016-10" db="EMBL/GenBank/DDBJ databases">
        <authorList>
            <person name="Varghese N."/>
            <person name="Submissions S."/>
        </authorList>
    </citation>
    <scope>NUCLEOTIDE SEQUENCE [LARGE SCALE GENOMIC DNA]</scope>
    <source>
        <strain evidence="2">DSM 7481</strain>
    </source>
</reference>
<gene>
    <name evidence="1" type="ORF">SAMN04489710_1255</name>
</gene>
<dbReference type="Proteomes" id="UP000199517">
    <property type="component" value="Unassembled WGS sequence"/>
</dbReference>
<name>A0A1I1ZB46_9BURK</name>
<protein>
    <submittedName>
        <fullName evidence="1">Uncharacterized protein</fullName>
    </submittedName>
</protein>
<organism evidence="1 2">
    <name type="scientific">Paracidovorax konjaci</name>
    <dbReference type="NCBI Taxonomy" id="32040"/>
    <lineage>
        <taxon>Bacteria</taxon>
        <taxon>Pseudomonadati</taxon>
        <taxon>Pseudomonadota</taxon>
        <taxon>Betaproteobacteria</taxon>
        <taxon>Burkholderiales</taxon>
        <taxon>Comamonadaceae</taxon>
        <taxon>Paracidovorax</taxon>
    </lineage>
</organism>
<proteinExistence type="predicted"/>
<sequence length="60" mass="6917">MHGKAIRVGFPLQLLPACIDFAFILSKPRLQAKYLEIVRLQIHNKKTAITHVMAVYTRKK</sequence>